<sequence length="103" mass="11106">MAEESINIESVVRRFDDSTEALSELQETIQALGAAQETQGRATDSIEGAAGELSAFVAQVSETVTSARESNSLLVQALGEAEKFLERTDLSQMQSQIQGLEEQ</sequence>
<organism evidence="1">
    <name type="scientific">marine metagenome</name>
    <dbReference type="NCBI Taxonomy" id="408172"/>
    <lineage>
        <taxon>unclassified sequences</taxon>
        <taxon>metagenomes</taxon>
        <taxon>ecological metagenomes</taxon>
    </lineage>
</organism>
<dbReference type="EMBL" id="UINC01203938">
    <property type="protein sequence ID" value="SVE24424.1"/>
    <property type="molecule type" value="Genomic_DNA"/>
</dbReference>
<gene>
    <name evidence="1" type="ORF">METZ01_LOCUS477278</name>
</gene>
<accession>A0A383BWZ2</accession>
<name>A0A383BWZ2_9ZZZZ</name>
<proteinExistence type="predicted"/>
<protein>
    <submittedName>
        <fullName evidence="1">Uncharacterized protein</fullName>
    </submittedName>
</protein>
<reference evidence="1" key="1">
    <citation type="submission" date="2018-05" db="EMBL/GenBank/DDBJ databases">
        <authorList>
            <person name="Lanie J.A."/>
            <person name="Ng W.-L."/>
            <person name="Kazmierczak K.M."/>
            <person name="Andrzejewski T.M."/>
            <person name="Davidsen T.M."/>
            <person name="Wayne K.J."/>
            <person name="Tettelin H."/>
            <person name="Glass J.I."/>
            <person name="Rusch D."/>
            <person name="Podicherti R."/>
            <person name="Tsui H.-C.T."/>
            <person name="Winkler M.E."/>
        </authorList>
    </citation>
    <scope>NUCLEOTIDE SEQUENCE</scope>
</reference>
<feature type="non-terminal residue" evidence="1">
    <location>
        <position position="103"/>
    </location>
</feature>
<evidence type="ECO:0000313" key="1">
    <source>
        <dbReference type="EMBL" id="SVE24424.1"/>
    </source>
</evidence>
<dbReference type="AlphaFoldDB" id="A0A383BWZ2"/>